<dbReference type="GO" id="GO:0000978">
    <property type="term" value="F:RNA polymerase II cis-regulatory region sequence-specific DNA binding"/>
    <property type="evidence" value="ECO:0007669"/>
    <property type="project" value="TreeGrafter"/>
</dbReference>
<feature type="coiled-coil region" evidence="6">
    <location>
        <begin position="96"/>
        <end position="123"/>
    </location>
</feature>
<protein>
    <submittedName>
        <fullName evidence="8">Agamous-like mads-box protein agl90</fullName>
    </submittedName>
</protein>
<evidence type="ECO:0000256" key="1">
    <source>
        <dbReference type="ARBA" id="ARBA00004123"/>
    </source>
</evidence>
<dbReference type="Gene3D" id="3.40.1810.10">
    <property type="entry name" value="Transcription factor, MADS-box"/>
    <property type="match status" value="1"/>
</dbReference>
<dbReference type="GO" id="GO:0005634">
    <property type="term" value="C:nucleus"/>
    <property type="evidence" value="ECO:0007669"/>
    <property type="project" value="UniProtKB-SubCell"/>
</dbReference>
<keyword evidence="4" id="KW-0804">Transcription</keyword>
<evidence type="ECO:0000259" key="7">
    <source>
        <dbReference type="PROSITE" id="PS50066"/>
    </source>
</evidence>
<evidence type="ECO:0000256" key="2">
    <source>
        <dbReference type="ARBA" id="ARBA00023015"/>
    </source>
</evidence>
<organism evidence="8 9">
    <name type="scientific">Phtheirospermum japonicum</name>
    <dbReference type="NCBI Taxonomy" id="374723"/>
    <lineage>
        <taxon>Eukaryota</taxon>
        <taxon>Viridiplantae</taxon>
        <taxon>Streptophyta</taxon>
        <taxon>Embryophyta</taxon>
        <taxon>Tracheophyta</taxon>
        <taxon>Spermatophyta</taxon>
        <taxon>Magnoliopsida</taxon>
        <taxon>eudicotyledons</taxon>
        <taxon>Gunneridae</taxon>
        <taxon>Pentapetalae</taxon>
        <taxon>asterids</taxon>
        <taxon>lamiids</taxon>
        <taxon>Lamiales</taxon>
        <taxon>Orobanchaceae</taxon>
        <taxon>Orobanchaceae incertae sedis</taxon>
        <taxon>Phtheirospermum</taxon>
    </lineage>
</organism>
<dbReference type="AlphaFoldDB" id="A0A830CVS8"/>
<evidence type="ECO:0000313" key="9">
    <source>
        <dbReference type="Proteomes" id="UP000653305"/>
    </source>
</evidence>
<feature type="domain" description="MADS-box" evidence="7">
    <location>
        <begin position="1"/>
        <end position="52"/>
    </location>
</feature>
<evidence type="ECO:0000256" key="6">
    <source>
        <dbReference type="SAM" id="Coils"/>
    </source>
</evidence>
<proteinExistence type="predicted"/>
<evidence type="ECO:0000313" key="8">
    <source>
        <dbReference type="EMBL" id="GFP99933.1"/>
    </source>
</evidence>
<dbReference type="Pfam" id="PF00319">
    <property type="entry name" value="SRF-TF"/>
    <property type="match status" value="1"/>
</dbReference>
<keyword evidence="2" id="KW-0805">Transcription regulation</keyword>
<keyword evidence="5" id="KW-0539">Nucleus</keyword>
<dbReference type="GO" id="GO:0045944">
    <property type="term" value="P:positive regulation of transcription by RNA polymerase II"/>
    <property type="evidence" value="ECO:0007669"/>
    <property type="project" value="InterPro"/>
</dbReference>
<dbReference type="GO" id="GO:0046983">
    <property type="term" value="F:protein dimerization activity"/>
    <property type="evidence" value="ECO:0007669"/>
    <property type="project" value="InterPro"/>
</dbReference>
<dbReference type="OrthoDB" id="3919at2759"/>
<dbReference type="PRINTS" id="PR00404">
    <property type="entry name" value="MADSDOMAIN"/>
</dbReference>
<dbReference type="SUPFAM" id="SSF55455">
    <property type="entry name" value="SRF-like"/>
    <property type="match status" value="1"/>
</dbReference>
<keyword evidence="6" id="KW-0175">Coiled coil</keyword>
<dbReference type="InterPro" id="IPR033897">
    <property type="entry name" value="SRF-like_MADS-box"/>
</dbReference>
<comment type="subcellular location">
    <subcellularLocation>
        <location evidence="1">Nucleus</location>
    </subcellularLocation>
</comment>
<dbReference type="InterPro" id="IPR002100">
    <property type="entry name" value="TF_MADSbox"/>
</dbReference>
<dbReference type="Proteomes" id="UP000653305">
    <property type="component" value="Unassembled WGS sequence"/>
</dbReference>
<reference evidence="8" key="1">
    <citation type="submission" date="2020-07" db="EMBL/GenBank/DDBJ databases">
        <title>Ethylene signaling mediates host invasion by parasitic plants.</title>
        <authorList>
            <person name="Yoshida S."/>
        </authorList>
    </citation>
    <scope>NUCLEOTIDE SEQUENCE</scope>
    <source>
        <strain evidence="8">Okayama</strain>
    </source>
</reference>
<evidence type="ECO:0000256" key="3">
    <source>
        <dbReference type="ARBA" id="ARBA00023125"/>
    </source>
</evidence>
<dbReference type="EMBL" id="BMAC01000598">
    <property type="protein sequence ID" value="GFP99933.1"/>
    <property type="molecule type" value="Genomic_DNA"/>
</dbReference>
<evidence type="ECO:0000256" key="4">
    <source>
        <dbReference type="ARBA" id="ARBA00023163"/>
    </source>
</evidence>
<gene>
    <name evidence="8" type="ORF">PHJA_002137400</name>
</gene>
<evidence type="ECO:0000256" key="5">
    <source>
        <dbReference type="ARBA" id="ARBA00023242"/>
    </source>
</evidence>
<dbReference type="SMART" id="SM00432">
    <property type="entry name" value="MADS"/>
    <property type="match status" value="1"/>
</dbReference>
<accession>A0A830CVS8</accession>
<dbReference type="CDD" id="cd00266">
    <property type="entry name" value="MADS_SRF_like"/>
    <property type="match status" value="1"/>
</dbReference>
<sequence length="160" mass="18526">MVRTKIKYELIADERTRRESFKKRRTGLFKKLGELKTLCDVEACGIVITGDGTHSEIWPSPDEASEVIEKFITQPSSSSSHTNNRVDQIGFLRQNMSRISRNLEKETRKVESLEKELIFAECVMKGEANVSNSHELHEMLRLMEKKIEMVDRRIANIEPF</sequence>
<dbReference type="PANTHER" id="PTHR11945">
    <property type="entry name" value="MADS BOX PROTEIN"/>
    <property type="match status" value="1"/>
</dbReference>
<keyword evidence="9" id="KW-1185">Reference proteome</keyword>
<name>A0A830CVS8_9LAMI</name>
<comment type="caution">
    <text evidence="8">The sequence shown here is derived from an EMBL/GenBank/DDBJ whole genome shotgun (WGS) entry which is preliminary data.</text>
</comment>
<dbReference type="PROSITE" id="PS50066">
    <property type="entry name" value="MADS_BOX_2"/>
    <property type="match status" value="1"/>
</dbReference>
<dbReference type="PANTHER" id="PTHR11945:SF629">
    <property type="entry name" value="OS02G0164450 PROTEIN"/>
    <property type="match status" value="1"/>
</dbReference>
<dbReference type="GO" id="GO:0000981">
    <property type="term" value="F:DNA-binding transcription factor activity, RNA polymerase II-specific"/>
    <property type="evidence" value="ECO:0007669"/>
    <property type="project" value="InterPro"/>
</dbReference>
<dbReference type="InterPro" id="IPR036879">
    <property type="entry name" value="TF_MADSbox_sf"/>
</dbReference>
<keyword evidence="3" id="KW-0238">DNA-binding</keyword>